<accession>A0AAQ1KJ50</accession>
<keyword evidence="2" id="KW-1185">Reference proteome</keyword>
<reference evidence="1 2" key="1">
    <citation type="submission" date="2016-10" db="EMBL/GenBank/DDBJ databases">
        <authorList>
            <person name="Varghese N."/>
            <person name="Submissions S."/>
        </authorList>
    </citation>
    <scope>NUCLEOTIDE SEQUENCE [LARGE SCALE GENOMIC DNA]</scope>
    <source>
        <strain evidence="1 2">LMG 18378</strain>
    </source>
</reference>
<sequence length="85" mass="9630">MGDSFYFEVREETDVEKLFDGNEYVRPRYRYDVSSNRIVVQLDPGRMARVTARKDGKVLVFIVRLGSALAKDCAAPHGVYLETAA</sequence>
<evidence type="ECO:0000313" key="2">
    <source>
        <dbReference type="Proteomes" id="UP000183385"/>
    </source>
</evidence>
<comment type="caution">
    <text evidence="1">The sequence shown here is derived from an EMBL/GenBank/DDBJ whole genome shotgun (WGS) entry which is preliminary data.</text>
</comment>
<organism evidence="1 2">
    <name type="scientific">Pseudomonas citronellolis</name>
    <dbReference type="NCBI Taxonomy" id="53408"/>
    <lineage>
        <taxon>Bacteria</taxon>
        <taxon>Pseudomonadati</taxon>
        <taxon>Pseudomonadota</taxon>
        <taxon>Gammaproteobacteria</taxon>
        <taxon>Pseudomonadales</taxon>
        <taxon>Pseudomonadaceae</taxon>
        <taxon>Pseudomonas</taxon>
    </lineage>
</organism>
<evidence type="ECO:0000313" key="1">
    <source>
        <dbReference type="EMBL" id="SFD51655.1"/>
    </source>
</evidence>
<protein>
    <submittedName>
        <fullName evidence="1">Uncharacterized protein</fullName>
    </submittedName>
</protein>
<dbReference type="AlphaFoldDB" id="A0AAQ1KJ50"/>
<dbReference type="RefSeq" id="WP_074983498.1">
    <property type="nucleotide sequence ID" value="NZ_FOLS01000028.1"/>
</dbReference>
<gene>
    <name evidence="1" type="ORF">SAMN05216577_1286</name>
</gene>
<dbReference type="EMBL" id="FOLS01000028">
    <property type="protein sequence ID" value="SFD51655.1"/>
    <property type="molecule type" value="Genomic_DNA"/>
</dbReference>
<name>A0AAQ1KJ50_9PSED</name>
<proteinExistence type="predicted"/>
<dbReference type="Proteomes" id="UP000183385">
    <property type="component" value="Unassembled WGS sequence"/>
</dbReference>